<dbReference type="KEGG" id="npi:G7071_09815"/>
<feature type="transmembrane region" description="Helical" evidence="2">
    <location>
        <begin position="34"/>
        <end position="53"/>
    </location>
</feature>
<keyword evidence="2" id="KW-0812">Transmembrane</keyword>
<evidence type="ECO:0000313" key="4">
    <source>
        <dbReference type="EMBL" id="QIK75696.1"/>
    </source>
</evidence>
<dbReference type="AlphaFoldDB" id="A0A6G7YG98"/>
<feature type="compositionally biased region" description="Basic and acidic residues" evidence="1">
    <location>
        <begin position="1"/>
        <end position="12"/>
    </location>
</feature>
<dbReference type="CDD" id="cd11614">
    <property type="entry name" value="SAF_CpaB_FlgA_like"/>
    <property type="match status" value="1"/>
</dbReference>
<keyword evidence="2" id="KW-1133">Transmembrane helix</keyword>
<dbReference type="SUPFAM" id="SSF51269">
    <property type="entry name" value="AFP III-like domain"/>
    <property type="match status" value="1"/>
</dbReference>
<dbReference type="RefSeq" id="WP_166318017.1">
    <property type="nucleotide sequence ID" value="NZ_CP049866.1"/>
</dbReference>
<proteinExistence type="predicted"/>
<dbReference type="Gene3D" id="3.90.1210.10">
    <property type="entry name" value="Antifreeze-like/N-acetylneuraminic acid synthase C-terminal domain"/>
    <property type="match status" value="1"/>
</dbReference>
<evidence type="ECO:0000256" key="1">
    <source>
        <dbReference type="SAM" id="MobiDB-lite"/>
    </source>
</evidence>
<dbReference type="PROSITE" id="PS50844">
    <property type="entry name" value="AFP_LIKE"/>
    <property type="match status" value="1"/>
</dbReference>
<dbReference type="InterPro" id="IPR036732">
    <property type="entry name" value="AFP_Neu5c_C_sf"/>
</dbReference>
<gene>
    <name evidence="4" type="ORF">G7071_09815</name>
</gene>
<dbReference type="Proteomes" id="UP000502035">
    <property type="component" value="Chromosome"/>
</dbReference>
<dbReference type="EMBL" id="CP049866">
    <property type="protein sequence ID" value="QIK75696.1"/>
    <property type="molecule type" value="Genomic_DNA"/>
</dbReference>
<dbReference type="InterPro" id="IPR006190">
    <property type="entry name" value="SAF_AFP_Neu5Ac"/>
</dbReference>
<dbReference type="SMART" id="SM00858">
    <property type="entry name" value="SAF"/>
    <property type="match status" value="1"/>
</dbReference>
<name>A0A6G7YG98_9ACTN</name>
<dbReference type="Pfam" id="PF08666">
    <property type="entry name" value="SAF"/>
    <property type="match status" value="1"/>
</dbReference>
<evidence type="ECO:0000256" key="2">
    <source>
        <dbReference type="SAM" id="Phobius"/>
    </source>
</evidence>
<accession>A0A6G7YG98</accession>
<organism evidence="4 5">
    <name type="scientific">Nocardioides piscis</name>
    <dbReference type="NCBI Taxonomy" id="2714938"/>
    <lineage>
        <taxon>Bacteria</taxon>
        <taxon>Bacillati</taxon>
        <taxon>Actinomycetota</taxon>
        <taxon>Actinomycetes</taxon>
        <taxon>Propionibacteriales</taxon>
        <taxon>Nocardioidaceae</taxon>
        <taxon>Nocardioides</taxon>
    </lineage>
</organism>
<protein>
    <recommendedName>
        <fullName evidence="3">AFP-like domain-containing protein</fullName>
    </recommendedName>
</protein>
<feature type="domain" description="AFP-like" evidence="3">
    <location>
        <begin position="62"/>
        <end position="125"/>
    </location>
</feature>
<keyword evidence="2" id="KW-0472">Membrane</keyword>
<keyword evidence="5" id="KW-1185">Reference proteome</keyword>
<reference evidence="4 5" key="1">
    <citation type="submission" date="2020-03" db="EMBL/GenBank/DDBJ databases">
        <title>Nocardioides sp. nov., isolated from fish.</title>
        <authorList>
            <person name="Hyun D.-W."/>
            <person name="Bae J.-W."/>
        </authorList>
    </citation>
    <scope>NUCLEOTIDE SEQUENCE [LARGE SCALE GENOMIC DNA]</scope>
    <source>
        <strain evidence="4 5">HDW12A</strain>
    </source>
</reference>
<evidence type="ECO:0000313" key="5">
    <source>
        <dbReference type="Proteomes" id="UP000502035"/>
    </source>
</evidence>
<evidence type="ECO:0000259" key="3">
    <source>
        <dbReference type="PROSITE" id="PS50844"/>
    </source>
</evidence>
<dbReference type="InterPro" id="IPR013974">
    <property type="entry name" value="SAF"/>
</dbReference>
<sequence>MTTSIRDDKTIGREPQATDGGIAPPPKLRRKPGMVAIAIVAICLGAVVAGWTWSATTNSQEVLVARTDIERGSVIDENDLTTVRLSSDPALTPVSADRFESVVGQRATFDIASGSALTPGSFSNASLPPTGQSVVGVALTSAQAPGSALHSGDHVRVVVTPAQDGDAPGGTPEYSEAEVVAVHVNEETGETVVDLLVRHEDAAVLAARVATGRVALVLDSRDR</sequence>
<feature type="region of interest" description="Disordered" evidence="1">
    <location>
        <begin position="1"/>
        <end position="27"/>
    </location>
</feature>